<protein>
    <submittedName>
        <fullName evidence="2">Uncharacterized protein</fullName>
    </submittedName>
</protein>
<evidence type="ECO:0000256" key="1">
    <source>
        <dbReference type="SAM" id="Phobius"/>
    </source>
</evidence>
<keyword evidence="1" id="KW-1133">Transmembrane helix</keyword>
<reference evidence="2" key="2">
    <citation type="journal article" date="2015" name="Fish Shellfish Immunol.">
        <title>Early steps in the European eel (Anguilla anguilla)-Vibrio vulnificus interaction in the gills: Role of the RtxA13 toxin.</title>
        <authorList>
            <person name="Callol A."/>
            <person name="Pajuelo D."/>
            <person name="Ebbesson L."/>
            <person name="Teles M."/>
            <person name="MacKenzie S."/>
            <person name="Amaro C."/>
        </authorList>
    </citation>
    <scope>NUCLEOTIDE SEQUENCE</scope>
</reference>
<proteinExistence type="predicted"/>
<accession>A0A0E9TSD9</accession>
<reference evidence="2" key="1">
    <citation type="submission" date="2014-11" db="EMBL/GenBank/DDBJ databases">
        <authorList>
            <person name="Amaro Gonzalez C."/>
        </authorList>
    </citation>
    <scope>NUCLEOTIDE SEQUENCE</scope>
</reference>
<evidence type="ECO:0000313" key="2">
    <source>
        <dbReference type="EMBL" id="JAH56367.1"/>
    </source>
</evidence>
<dbReference type="AlphaFoldDB" id="A0A0E9TSD9"/>
<organism evidence="2">
    <name type="scientific">Anguilla anguilla</name>
    <name type="common">European freshwater eel</name>
    <name type="synonym">Muraena anguilla</name>
    <dbReference type="NCBI Taxonomy" id="7936"/>
    <lineage>
        <taxon>Eukaryota</taxon>
        <taxon>Metazoa</taxon>
        <taxon>Chordata</taxon>
        <taxon>Craniata</taxon>
        <taxon>Vertebrata</taxon>
        <taxon>Euteleostomi</taxon>
        <taxon>Actinopterygii</taxon>
        <taxon>Neopterygii</taxon>
        <taxon>Teleostei</taxon>
        <taxon>Anguilliformes</taxon>
        <taxon>Anguillidae</taxon>
        <taxon>Anguilla</taxon>
    </lineage>
</organism>
<keyword evidence="1" id="KW-0472">Membrane</keyword>
<keyword evidence="1" id="KW-0812">Transmembrane</keyword>
<dbReference type="EMBL" id="GBXM01052210">
    <property type="protein sequence ID" value="JAH56367.1"/>
    <property type="molecule type" value="Transcribed_RNA"/>
</dbReference>
<feature type="transmembrane region" description="Helical" evidence="1">
    <location>
        <begin position="6"/>
        <end position="27"/>
    </location>
</feature>
<name>A0A0E9TSD9_ANGAN</name>
<sequence>MCRAILRAFGYVCSYLLSIYILCAAVMDFKRSQAHCRN</sequence>